<evidence type="ECO:0000313" key="3">
    <source>
        <dbReference type="Proteomes" id="UP000324222"/>
    </source>
</evidence>
<feature type="compositionally biased region" description="Basic and acidic residues" evidence="1">
    <location>
        <begin position="74"/>
        <end position="92"/>
    </location>
</feature>
<feature type="compositionally biased region" description="Basic and acidic residues" evidence="1">
    <location>
        <begin position="102"/>
        <end position="112"/>
    </location>
</feature>
<reference evidence="2 3" key="1">
    <citation type="submission" date="2019-05" db="EMBL/GenBank/DDBJ databases">
        <title>Another draft genome of Portunus trituberculatus and its Hox gene families provides insights of decapod evolution.</title>
        <authorList>
            <person name="Jeong J.-H."/>
            <person name="Song I."/>
            <person name="Kim S."/>
            <person name="Choi T."/>
            <person name="Kim D."/>
            <person name="Ryu S."/>
            <person name="Kim W."/>
        </authorList>
    </citation>
    <scope>NUCLEOTIDE SEQUENCE [LARGE SCALE GENOMIC DNA]</scope>
    <source>
        <tissue evidence="2">Muscle</tissue>
    </source>
</reference>
<accession>A0A5B7I956</accession>
<dbReference type="AlphaFoldDB" id="A0A5B7I956"/>
<feature type="region of interest" description="Disordered" evidence="1">
    <location>
        <begin position="1"/>
        <end position="135"/>
    </location>
</feature>
<name>A0A5B7I956_PORTR</name>
<evidence type="ECO:0000313" key="2">
    <source>
        <dbReference type="EMBL" id="MPC78675.1"/>
    </source>
</evidence>
<gene>
    <name evidence="2" type="ORF">E2C01_073168</name>
</gene>
<protein>
    <submittedName>
        <fullName evidence="2">Uncharacterized protein</fullName>
    </submittedName>
</protein>
<evidence type="ECO:0000256" key="1">
    <source>
        <dbReference type="SAM" id="MobiDB-lite"/>
    </source>
</evidence>
<proteinExistence type="predicted"/>
<keyword evidence="3" id="KW-1185">Reference proteome</keyword>
<comment type="caution">
    <text evidence="2">The sequence shown here is derived from an EMBL/GenBank/DDBJ whole genome shotgun (WGS) entry which is preliminary data.</text>
</comment>
<dbReference type="EMBL" id="VSRR010049072">
    <property type="protein sequence ID" value="MPC78675.1"/>
    <property type="molecule type" value="Genomic_DNA"/>
</dbReference>
<dbReference type="Proteomes" id="UP000324222">
    <property type="component" value="Unassembled WGS sequence"/>
</dbReference>
<feature type="compositionally biased region" description="Acidic residues" evidence="1">
    <location>
        <begin position="57"/>
        <end position="67"/>
    </location>
</feature>
<sequence length="148" mass="15758">MELPDPPPSIGLEEFGISVPPETKPIALADPLNAALEPPSDPPPKEGLADVEAPSDTLDDPTCEEFDPFTNDIIGRRDDSGVGGRPRRDDIGPRFAESPPSRSDEGSEDIREPLSSSSEAVDGLKEGQSPNNDDVRVPVILVLFTCVS</sequence>
<organism evidence="2 3">
    <name type="scientific">Portunus trituberculatus</name>
    <name type="common">Swimming crab</name>
    <name type="synonym">Neptunus trituberculatus</name>
    <dbReference type="NCBI Taxonomy" id="210409"/>
    <lineage>
        <taxon>Eukaryota</taxon>
        <taxon>Metazoa</taxon>
        <taxon>Ecdysozoa</taxon>
        <taxon>Arthropoda</taxon>
        <taxon>Crustacea</taxon>
        <taxon>Multicrustacea</taxon>
        <taxon>Malacostraca</taxon>
        <taxon>Eumalacostraca</taxon>
        <taxon>Eucarida</taxon>
        <taxon>Decapoda</taxon>
        <taxon>Pleocyemata</taxon>
        <taxon>Brachyura</taxon>
        <taxon>Eubrachyura</taxon>
        <taxon>Portunoidea</taxon>
        <taxon>Portunidae</taxon>
        <taxon>Portuninae</taxon>
        <taxon>Portunus</taxon>
    </lineage>
</organism>